<organism evidence="1 2">
    <name type="scientific">Actinopolyspora xinjiangensis</name>
    <dbReference type="NCBI Taxonomy" id="405564"/>
    <lineage>
        <taxon>Bacteria</taxon>
        <taxon>Bacillati</taxon>
        <taxon>Actinomycetota</taxon>
        <taxon>Actinomycetes</taxon>
        <taxon>Actinopolysporales</taxon>
        <taxon>Actinopolysporaceae</taxon>
        <taxon>Actinopolyspora</taxon>
    </lineage>
</organism>
<dbReference type="Proteomes" id="UP000199497">
    <property type="component" value="Unassembled WGS sequence"/>
</dbReference>
<dbReference type="STRING" id="405564.SAMN04487905_11828"/>
<gene>
    <name evidence="1" type="ORF">SAMN04487905_11828</name>
</gene>
<keyword evidence="2" id="KW-1185">Reference proteome</keyword>
<evidence type="ECO:0000313" key="1">
    <source>
        <dbReference type="EMBL" id="SDP95721.1"/>
    </source>
</evidence>
<evidence type="ECO:0000313" key="2">
    <source>
        <dbReference type="Proteomes" id="UP000199497"/>
    </source>
</evidence>
<dbReference type="EMBL" id="FNJR01000018">
    <property type="protein sequence ID" value="SDP95721.1"/>
    <property type="molecule type" value="Genomic_DNA"/>
</dbReference>
<protein>
    <submittedName>
        <fullName evidence="1">Uncharacterized protein</fullName>
    </submittedName>
</protein>
<proteinExistence type="predicted"/>
<accession>A0A1H0WYD6</accession>
<name>A0A1H0WYD6_9ACTN</name>
<dbReference type="AlphaFoldDB" id="A0A1H0WYD6"/>
<sequence>MPLQILSRADVQVIEETASAQWRELTLEPYRHDSLPGGHFYASEMWRALPTHITVIDR</sequence>
<reference evidence="2" key="1">
    <citation type="submission" date="2016-10" db="EMBL/GenBank/DDBJ databases">
        <authorList>
            <person name="Varghese N."/>
            <person name="Submissions S."/>
        </authorList>
    </citation>
    <scope>NUCLEOTIDE SEQUENCE [LARGE SCALE GENOMIC DNA]</scope>
    <source>
        <strain evidence="2">DSM 46732</strain>
    </source>
</reference>